<sequence length="476" mass="52742">MPPSAIPRKVNIREDAARGVALRKGCSCQRDVGVPNRGATTSKQCRRCYCSGKEADAAEASPPCCLNRSSSKQPTRESEARTRSCFPCFGARKLKPAYRVNCGHGAEKQVDGEDVGRFPQKKQAHINGYHFPQRTTAEAYSSRLPVSAQNSRKTPLLEAVSIYNGGERHAHNQESLQQHLRPGRSSHSEKDVPTALTSFKKQNSELFQKSQNRTSPVISSKSVSLLKKPRSILKPAQKSSPPMNISSPQAPDMFGRPALKRSPANTPLKCPTPQSKQDVHAQSHLHTQGPKGCRQGERANALRSGAKAKGTERVSGEGGSLIEDKQVVWREGLLQRLGRLHGLGNCKLSLEELIELDDKSCLDKLERWHLQRQENEQKDPSEGNVELLPLGGSLALSSSATPKRSSMASMWNMEFEGGRPVLPLQKQDMSPDRMASRRRRSCRSHSEDGHWRFSHTNCLFEAPASSHLFDTYDDCR</sequence>
<dbReference type="AlphaFoldDB" id="A0A8T2V899"/>
<evidence type="ECO:0000313" key="2">
    <source>
        <dbReference type="EMBL" id="KAH7440539.1"/>
    </source>
</evidence>
<proteinExistence type="predicted"/>
<dbReference type="EMBL" id="CM035409">
    <property type="protein sequence ID" value="KAH7440539.1"/>
    <property type="molecule type" value="Genomic_DNA"/>
</dbReference>
<feature type="region of interest" description="Disordered" evidence="1">
    <location>
        <begin position="205"/>
        <end position="318"/>
    </location>
</feature>
<organism evidence="2 3">
    <name type="scientific">Ceratopteris richardii</name>
    <name type="common">Triangle waterfern</name>
    <dbReference type="NCBI Taxonomy" id="49495"/>
    <lineage>
        <taxon>Eukaryota</taxon>
        <taxon>Viridiplantae</taxon>
        <taxon>Streptophyta</taxon>
        <taxon>Embryophyta</taxon>
        <taxon>Tracheophyta</taxon>
        <taxon>Polypodiopsida</taxon>
        <taxon>Polypodiidae</taxon>
        <taxon>Polypodiales</taxon>
        <taxon>Pteridineae</taxon>
        <taxon>Pteridaceae</taxon>
        <taxon>Parkerioideae</taxon>
        <taxon>Ceratopteris</taxon>
    </lineage>
</organism>
<name>A0A8T2V899_CERRI</name>
<evidence type="ECO:0000256" key="1">
    <source>
        <dbReference type="SAM" id="MobiDB-lite"/>
    </source>
</evidence>
<accession>A0A8T2V899</accession>
<dbReference type="OrthoDB" id="10362778at2759"/>
<evidence type="ECO:0000313" key="3">
    <source>
        <dbReference type="Proteomes" id="UP000825935"/>
    </source>
</evidence>
<feature type="region of interest" description="Disordered" evidence="1">
    <location>
        <begin position="171"/>
        <end position="193"/>
    </location>
</feature>
<feature type="compositionally biased region" description="Low complexity" evidence="1">
    <location>
        <begin position="215"/>
        <end position="226"/>
    </location>
</feature>
<keyword evidence="3" id="KW-1185">Reference proteome</keyword>
<reference evidence="2" key="1">
    <citation type="submission" date="2021-08" db="EMBL/GenBank/DDBJ databases">
        <title>WGS assembly of Ceratopteris richardii.</title>
        <authorList>
            <person name="Marchant D.B."/>
            <person name="Chen G."/>
            <person name="Jenkins J."/>
            <person name="Shu S."/>
            <person name="Leebens-Mack J."/>
            <person name="Grimwood J."/>
            <person name="Schmutz J."/>
            <person name="Soltis P."/>
            <person name="Soltis D."/>
            <person name="Chen Z.-H."/>
        </authorList>
    </citation>
    <scope>NUCLEOTIDE SEQUENCE</scope>
    <source>
        <strain evidence="2">Whitten #5841</strain>
        <tissue evidence="2">Leaf</tissue>
    </source>
</reference>
<protein>
    <submittedName>
        <fullName evidence="2">Uncharacterized protein</fullName>
    </submittedName>
</protein>
<feature type="region of interest" description="Disordered" evidence="1">
    <location>
        <begin position="422"/>
        <end position="441"/>
    </location>
</feature>
<gene>
    <name evidence="2" type="ORF">KP509_04G112100</name>
</gene>
<feature type="compositionally biased region" description="Polar residues" evidence="1">
    <location>
        <begin position="237"/>
        <end position="249"/>
    </location>
</feature>
<dbReference type="Proteomes" id="UP000825935">
    <property type="component" value="Chromosome 4"/>
</dbReference>
<feature type="compositionally biased region" description="Polar residues" evidence="1">
    <location>
        <begin position="205"/>
        <end position="214"/>
    </location>
</feature>
<comment type="caution">
    <text evidence="2">The sequence shown here is derived from an EMBL/GenBank/DDBJ whole genome shotgun (WGS) entry which is preliminary data.</text>
</comment>